<dbReference type="Proteomes" id="UP000238649">
    <property type="component" value="Unassembled WGS sequence"/>
</dbReference>
<dbReference type="EMBL" id="NXGH01000004">
    <property type="protein sequence ID" value="PRM90497.1"/>
    <property type="molecule type" value="Genomic_DNA"/>
</dbReference>
<organism evidence="1 2">
    <name type="scientific">Aliarcobacter cryaerophilus</name>
    <dbReference type="NCBI Taxonomy" id="28198"/>
    <lineage>
        <taxon>Bacteria</taxon>
        <taxon>Pseudomonadati</taxon>
        <taxon>Campylobacterota</taxon>
        <taxon>Epsilonproteobacteria</taxon>
        <taxon>Campylobacterales</taxon>
        <taxon>Arcobacteraceae</taxon>
        <taxon>Aliarcobacter</taxon>
    </lineage>
</organism>
<evidence type="ECO:0008006" key="3">
    <source>
        <dbReference type="Google" id="ProtNLM"/>
    </source>
</evidence>
<comment type="caution">
    <text evidence="1">The sequence shown here is derived from an EMBL/GenBank/DDBJ whole genome shotgun (WGS) entry which is preliminary data.</text>
</comment>
<evidence type="ECO:0000313" key="1">
    <source>
        <dbReference type="EMBL" id="PRM90497.1"/>
    </source>
</evidence>
<name>A0A2S9SV79_9BACT</name>
<sequence length="50" mass="6036">MFIKVKKDIRKCIINKFPFNILYSIEGDIILVIAIAHHHRNPDYWIDRIN</sequence>
<protein>
    <recommendedName>
        <fullName evidence="3">Type II toxin-antitoxin system RelE/ParE family toxin</fullName>
    </recommendedName>
</protein>
<accession>A0A2S9SV79</accession>
<proteinExistence type="predicted"/>
<evidence type="ECO:0000313" key="2">
    <source>
        <dbReference type="Proteomes" id="UP000238649"/>
    </source>
</evidence>
<gene>
    <name evidence="1" type="ORF">CJ671_02605</name>
</gene>
<dbReference type="AlphaFoldDB" id="A0A2S9SV79"/>
<reference evidence="1 2" key="1">
    <citation type="submission" date="2017-09" db="EMBL/GenBank/DDBJ databases">
        <title>Reassesment of A. cryaerophilus.</title>
        <authorList>
            <person name="Perez-Cataluna A."/>
            <person name="Collado L."/>
            <person name="Salgado O."/>
            <person name="Lefinanco V."/>
            <person name="Figueras M.J."/>
        </authorList>
    </citation>
    <scope>NUCLEOTIDE SEQUENCE [LARGE SCALE GENOMIC DNA]</scope>
    <source>
        <strain evidence="1 2">LMG 9871</strain>
    </source>
</reference>